<dbReference type="Proteomes" id="UP000809910">
    <property type="component" value="Unassembled WGS sequence"/>
</dbReference>
<feature type="region of interest" description="Disordered" evidence="2">
    <location>
        <begin position="455"/>
        <end position="475"/>
    </location>
</feature>
<evidence type="ECO:0000313" key="4">
    <source>
        <dbReference type="Proteomes" id="UP000809910"/>
    </source>
</evidence>
<keyword evidence="4" id="KW-1185">Reference proteome</keyword>
<reference evidence="3 4" key="1">
    <citation type="submission" date="2020-12" db="EMBL/GenBank/DDBJ databases">
        <title>WGS of Legionella: environmental sample.</title>
        <authorList>
            <person name="Cristino S."/>
            <person name="Girolamini L."/>
            <person name="Salaris S."/>
            <person name="Pascale M.R."/>
            <person name="Mazzotta M."/>
            <person name="Orsini M."/>
            <person name="Grottola A."/>
        </authorList>
    </citation>
    <scope>NUCLEOTIDE SEQUENCE [LARGE SCALE GENOMIC DNA]</scope>
    <source>
        <strain evidence="3 4">30cs62</strain>
    </source>
</reference>
<dbReference type="EMBL" id="JADWVN010000004">
    <property type="protein sequence ID" value="MBL7525426.1"/>
    <property type="molecule type" value="Genomic_DNA"/>
</dbReference>
<dbReference type="RefSeq" id="WP_203109944.1">
    <property type="nucleotide sequence ID" value="NZ_JADOBG010000012.1"/>
</dbReference>
<feature type="coiled-coil region" evidence="1">
    <location>
        <begin position="148"/>
        <end position="178"/>
    </location>
</feature>
<keyword evidence="1" id="KW-0175">Coiled coil</keyword>
<proteinExistence type="predicted"/>
<feature type="region of interest" description="Disordered" evidence="2">
    <location>
        <begin position="409"/>
        <end position="431"/>
    </location>
</feature>
<feature type="compositionally biased region" description="Polar residues" evidence="2">
    <location>
        <begin position="464"/>
        <end position="475"/>
    </location>
</feature>
<protein>
    <recommendedName>
        <fullName evidence="5">Dot/Icm T4SS effector</fullName>
    </recommendedName>
</protein>
<evidence type="ECO:0008006" key="5">
    <source>
        <dbReference type="Google" id="ProtNLM"/>
    </source>
</evidence>
<evidence type="ECO:0000313" key="3">
    <source>
        <dbReference type="EMBL" id="MBL7525426.1"/>
    </source>
</evidence>
<evidence type="ECO:0000256" key="2">
    <source>
        <dbReference type="SAM" id="MobiDB-lite"/>
    </source>
</evidence>
<name>A0ABS1W7U5_9GAMM</name>
<organism evidence="3 4">
    <name type="scientific">Legionella bononiensis</name>
    <dbReference type="NCBI Taxonomy" id="2793102"/>
    <lineage>
        <taxon>Bacteria</taxon>
        <taxon>Pseudomonadati</taxon>
        <taxon>Pseudomonadota</taxon>
        <taxon>Gammaproteobacteria</taxon>
        <taxon>Legionellales</taxon>
        <taxon>Legionellaceae</taxon>
        <taxon>Legionella</taxon>
    </lineage>
</organism>
<comment type="caution">
    <text evidence="3">The sequence shown here is derived from an EMBL/GenBank/DDBJ whole genome shotgun (WGS) entry which is preliminary data.</text>
</comment>
<evidence type="ECO:0000256" key="1">
    <source>
        <dbReference type="SAM" id="Coils"/>
    </source>
</evidence>
<sequence length="475" mass="54298">MPPKDGKKRLVILDNLDLFVEKLLTRVAEESEQARADLIEICETAKRKYNQPIQSWFFGFIYQYSRVRGSEVDLAIKSMEEFHDTCTRLQEIKLLVSKGKWNVGSYNYYLFDGLISSIPGYEPLTDKNREAVIERVSELIIDKIDSFIAQYIANRKLIEAKEKELKNTQQSIQQTVDNVLIAKTLELASSSAQSSHDKIQFVLYKEKNIWKLHWVDVLGKAYSIEPGDELIEILHNKQSEDLDTLHPLIMKRLKRECVKARDMFLDRVQILVNPKNPRTNTEMSNDELEQTGNLTTFVLRGEPGHYSLCWINSLGKDKAITLDEYPQMATWLEGQKSLTEEHIYTLRSYLMYVNTSKSIGMDEFKTQLKNCLEKRPPPPPPKDVDQPNTGKKLDLRLFADLEKCLQRKKDAPPVLAEPSKDEETTALSPGKVPLPGKLNLKLFSTVVNSIEHKQNAAPEESVTGACSSQATIQNH</sequence>
<gene>
    <name evidence="3" type="ORF">I5282_02420</name>
</gene>
<accession>A0ABS1W7U5</accession>